<dbReference type="PRINTS" id="PR01576">
    <property type="entry name" value="PDEFORMYLASE"/>
</dbReference>
<keyword evidence="2" id="KW-0408">Iron</keyword>
<keyword evidence="2" id="KW-0648">Protein biosynthesis</keyword>
<keyword evidence="2 3" id="KW-0378">Hydrolase</keyword>
<dbReference type="Pfam" id="PF01327">
    <property type="entry name" value="Pep_deformylase"/>
    <property type="match status" value="1"/>
</dbReference>
<evidence type="ECO:0000313" key="4">
    <source>
        <dbReference type="Proteomes" id="UP000777002"/>
    </source>
</evidence>
<comment type="cofactor">
    <cofactor evidence="2">
        <name>Fe(2+)</name>
        <dbReference type="ChEBI" id="CHEBI:29033"/>
    </cofactor>
    <text evidence="2">Binds 1 Fe(2+) ion.</text>
</comment>
<dbReference type="InterPro" id="IPR036821">
    <property type="entry name" value="Peptide_deformylase_sf"/>
</dbReference>
<dbReference type="Gene3D" id="3.90.45.10">
    <property type="entry name" value="Peptide deformylase"/>
    <property type="match status" value="1"/>
</dbReference>
<dbReference type="EC" id="3.5.1.88" evidence="2"/>
<keyword evidence="2" id="KW-0479">Metal-binding</keyword>
<evidence type="ECO:0000256" key="2">
    <source>
        <dbReference type="HAMAP-Rule" id="MF_00163"/>
    </source>
</evidence>
<feature type="binding site" evidence="2">
    <location>
        <position position="134"/>
    </location>
    <ligand>
        <name>Fe cation</name>
        <dbReference type="ChEBI" id="CHEBI:24875"/>
    </ligand>
</feature>
<feature type="binding site" evidence="2">
    <location>
        <position position="138"/>
    </location>
    <ligand>
        <name>Fe cation</name>
        <dbReference type="ChEBI" id="CHEBI:24875"/>
    </ligand>
</feature>
<dbReference type="RefSeq" id="WP_205049356.1">
    <property type="nucleotide sequence ID" value="NZ_JACJKX010000001.1"/>
</dbReference>
<dbReference type="PIRSF" id="PIRSF004749">
    <property type="entry name" value="Pep_def"/>
    <property type="match status" value="1"/>
</dbReference>
<accession>A0ABS2GSE5</accession>
<evidence type="ECO:0000313" key="3">
    <source>
        <dbReference type="EMBL" id="MBM6927761.1"/>
    </source>
</evidence>
<dbReference type="NCBIfam" id="NF001159">
    <property type="entry name" value="PRK00150.1-3"/>
    <property type="match status" value="1"/>
</dbReference>
<evidence type="ECO:0000256" key="1">
    <source>
        <dbReference type="ARBA" id="ARBA00010759"/>
    </source>
</evidence>
<dbReference type="SUPFAM" id="SSF56420">
    <property type="entry name" value="Peptide deformylase"/>
    <property type="match status" value="1"/>
</dbReference>
<dbReference type="PANTHER" id="PTHR10458">
    <property type="entry name" value="PEPTIDE DEFORMYLASE"/>
    <property type="match status" value="1"/>
</dbReference>
<feature type="binding site" evidence="2">
    <location>
        <position position="92"/>
    </location>
    <ligand>
        <name>Fe cation</name>
        <dbReference type="ChEBI" id="CHEBI:24875"/>
    </ligand>
</feature>
<feature type="active site" evidence="2">
    <location>
        <position position="135"/>
    </location>
</feature>
<dbReference type="InterPro" id="IPR023635">
    <property type="entry name" value="Peptide_deformylase"/>
</dbReference>
<dbReference type="HAMAP" id="MF_00163">
    <property type="entry name" value="Pep_deformylase"/>
    <property type="match status" value="1"/>
</dbReference>
<keyword evidence="4" id="KW-1185">Reference proteome</keyword>
<dbReference type="CDD" id="cd00487">
    <property type="entry name" value="Pep_deformylase"/>
    <property type="match status" value="1"/>
</dbReference>
<gene>
    <name evidence="2" type="primary">def</name>
    <name evidence="3" type="ORF">H5985_00500</name>
</gene>
<dbReference type="NCBIfam" id="TIGR00079">
    <property type="entry name" value="pept_deformyl"/>
    <property type="match status" value="1"/>
</dbReference>
<name>A0ABS2GSE5_9BURK</name>
<comment type="catalytic activity">
    <reaction evidence="2">
        <text>N-terminal N-formyl-L-methionyl-[peptide] + H2O = N-terminal L-methionyl-[peptide] + formate</text>
        <dbReference type="Rhea" id="RHEA:24420"/>
        <dbReference type="Rhea" id="RHEA-COMP:10639"/>
        <dbReference type="Rhea" id="RHEA-COMP:10640"/>
        <dbReference type="ChEBI" id="CHEBI:15377"/>
        <dbReference type="ChEBI" id="CHEBI:15740"/>
        <dbReference type="ChEBI" id="CHEBI:49298"/>
        <dbReference type="ChEBI" id="CHEBI:64731"/>
        <dbReference type="EC" id="3.5.1.88"/>
    </reaction>
</comment>
<proteinExistence type="inferred from homology"/>
<comment type="caution">
    <text evidence="3">The sequence shown here is derived from an EMBL/GenBank/DDBJ whole genome shotgun (WGS) entry which is preliminary data.</text>
</comment>
<organism evidence="3 4">
    <name type="scientific">Parasutterella secunda</name>
    <dbReference type="NCBI Taxonomy" id="626947"/>
    <lineage>
        <taxon>Bacteria</taxon>
        <taxon>Pseudomonadati</taxon>
        <taxon>Pseudomonadota</taxon>
        <taxon>Betaproteobacteria</taxon>
        <taxon>Burkholderiales</taxon>
        <taxon>Sutterellaceae</taxon>
        <taxon>Parasutterella</taxon>
    </lineage>
</organism>
<sequence>MAILPIVQFPNPVLAMKCQPITEVTDSIRSLAADMGETMYKAPGVGLAAPQVGEPVRMVVVDVSEEKNNLLTLINPVITEKSDEEVIGEEGCLSLPGIWEKVARSTSIVVKFTDLQGNEQELHAEGLLAICIQHELDHLDGTVFIDHLSRLKYDRACAKLKKRRKQEKDR</sequence>
<dbReference type="Proteomes" id="UP000777002">
    <property type="component" value="Unassembled WGS sequence"/>
</dbReference>
<dbReference type="PANTHER" id="PTHR10458:SF22">
    <property type="entry name" value="PEPTIDE DEFORMYLASE"/>
    <property type="match status" value="1"/>
</dbReference>
<dbReference type="GO" id="GO:0042586">
    <property type="term" value="F:peptide deformylase activity"/>
    <property type="evidence" value="ECO:0007669"/>
    <property type="project" value="UniProtKB-EC"/>
</dbReference>
<comment type="similarity">
    <text evidence="1 2">Belongs to the polypeptide deformylase family.</text>
</comment>
<protein>
    <recommendedName>
        <fullName evidence="2">Peptide deformylase</fullName>
        <shortName evidence="2">PDF</shortName>
        <ecNumber evidence="2">3.5.1.88</ecNumber>
    </recommendedName>
    <alternativeName>
        <fullName evidence="2">Polypeptide deformylase</fullName>
    </alternativeName>
</protein>
<comment type="function">
    <text evidence="2">Removes the formyl group from the N-terminal Met of newly synthesized proteins. Requires at least a dipeptide for an efficient rate of reaction. N-terminal L-methionine is a prerequisite for activity but the enzyme has broad specificity at other positions.</text>
</comment>
<dbReference type="EMBL" id="JACJKX010000001">
    <property type="protein sequence ID" value="MBM6927761.1"/>
    <property type="molecule type" value="Genomic_DNA"/>
</dbReference>
<reference evidence="3 4" key="1">
    <citation type="journal article" date="2021" name="Sci. Rep.">
        <title>The distribution of antibiotic resistance genes in chicken gut microbiota commensals.</title>
        <authorList>
            <person name="Juricova H."/>
            <person name="Matiasovicova J."/>
            <person name="Kubasova T."/>
            <person name="Cejkova D."/>
            <person name="Rychlik I."/>
        </authorList>
    </citation>
    <scope>NUCLEOTIDE SEQUENCE [LARGE SCALE GENOMIC DNA]</scope>
    <source>
        <strain evidence="3 4">An562</strain>
    </source>
</reference>